<evidence type="ECO:0000256" key="3">
    <source>
        <dbReference type="ARBA" id="ARBA00022777"/>
    </source>
</evidence>
<keyword evidence="2" id="KW-0547">Nucleotide-binding</keyword>
<accession>L1LFI0</accession>
<organism evidence="5 6">
    <name type="scientific">Theileria equi strain WA</name>
    <dbReference type="NCBI Taxonomy" id="1537102"/>
    <lineage>
        <taxon>Eukaryota</taxon>
        <taxon>Sar</taxon>
        <taxon>Alveolata</taxon>
        <taxon>Apicomplexa</taxon>
        <taxon>Aconoidasida</taxon>
        <taxon>Piroplasmida</taxon>
        <taxon>Theileriidae</taxon>
        <taxon>Theileria</taxon>
    </lineage>
</organism>
<dbReference type="VEuPathDB" id="PiroplasmaDB:BEWA_041490"/>
<dbReference type="OrthoDB" id="366023at2759"/>
<dbReference type="Proteomes" id="UP000031512">
    <property type="component" value="Unassembled WGS sequence"/>
</dbReference>
<dbReference type="GeneID" id="15807559"/>
<evidence type="ECO:0000256" key="1">
    <source>
        <dbReference type="ARBA" id="ARBA00022679"/>
    </source>
</evidence>
<dbReference type="PANTHER" id="PTHR23359">
    <property type="entry name" value="NUCLEOTIDE KINASE"/>
    <property type="match status" value="1"/>
</dbReference>
<dbReference type="PRINTS" id="PR00094">
    <property type="entry name" value="ADENYLTKNASE"/>
</dbReference>
<sequence length="238" mass="26454">MNKMTKLMKKRVFLLLFGPPGVGKSTFGKLLAKDYNFRHISSGDLLRDLARESSSVGANLADVMSSGSLVDDSFICSVLGTELAKNNSSVLLDGFPRSVAQTNFMLTLSSELDSRLVVLNLTLNTTHLISRLMGRRVCLGCKRSYNTFSINDGEYSMDPLLPSEQDISKCSGCKNLVTREDDTHQVVKNRLDLYFSNQEKISQLLSKEPTINFEVKRGIKDYSLLKSTLDNILNAPDN</sequence>
<dbReference type="AlphaFoldDB" id="L1LFI0"/>
<proteinExistence type="inferred from homology"/>
<dbReference type="Gene3D" id="3.40.50.300">
    <property type="entry name" value="P-loop containing nucleotide triphosphate hydrolases"/>
    <property type="match status" value="1"/>
</dbReference>
<dbReference type="eggNOG" id="KOG3078">
    <property type="taxonomic scope" value="Eukaryota"/>
</dbReference>
<dbReference type="InterPro" id="IPR033690">
    <property type="entry name" value="Adenylat_kinase_CS"/>
</dbReference>
<dbReference type="GO" id="GO:0004017">
    <property type="term" value="F:AMP kinase activity"/>
    <property type="evidence" value="ECO:0007669"/>
    <property type="project" value="UniProtKB-EC"/>
</dbReference>
<dbReference type="GO" id="GO:0005524">
    <property type="term" value="F:ATP binding"/>
    <property type="evidence" value="ECO:0007669"/>
    <property type="project" value="InterPro"/>
</dbReference>
<dbReference type="CDD" id="cd01428">
    <property type="entry name" value="ADK"/>
    <property type="match status" value="1"/>
</dbReference>
<dbReference type="KEGG" id="beq:BEWA_041490"/>
<gene>
    <name evidence="5" type="ORF">BEWA_041490</name>
</gene>
<keyword evidence="6" id="KW-1185">Reference proteome</keyword>
<keyword evidence="1 4" id="KW-0808">Transferase</keyword>
<protein>
    <submittedName>
        <fullName evidence="5">Adenylate kinase, putative</fullName>
        <ecNumber evidence="5">2.7.4.3</ecNumber>
    </submittedName>
</protein>
<dbReference type="Pfam" id="PF00406">
    <property type="entry name" value="ADK"/>
    <property type="match status" value="1"/>
</dbReference>
<dbReference type="HAMAP" id="MF_00235">
    <property type="entry name" value="Adenylate_kinase_Adk"/>
    <property type="match status" value="1"/>
</dbReference>
<reference evidence="5 6" key="1">
    <citation type="journal article" date="2012" name="BMC Genomics">
        <title>Comparative genomic analysis and phylogenetic position of Theileria equi.</title>
        <authorList>
            <person name="Kappmeyer L.S."/>
            <person name="Thiagarajan M."/>
            <person name="Herndon D.R."/>
            <person name="Ramsay J.D."/>
            <person name="Caler E."/>
            <person name="Djikeng A."/>
            <person name="Gillespie J.J."/>
            <person name="Lau A.O."/>
            <person name="Roalson E.H."/>
            <person name="Silva J.C."/>
            <person name="Silva M.G."/>
            <person name="Suarez C.E."/>
            <person name="Ueti M.W."/>
            <person name="Nene V.M."/>
            <person name="Mealey R.H."/>
            <person name="Knowles D.P."/>
            <person name="Brayton K.A."/>
        </authorList>
    </citation>
    <scope>NUCLEOTIDE SEQUENCE [LARGE SCALE GENOMIC DNA]</scope>
    <source>
        <strain evidence="5 6">WA</strain>
    </source>
</reference>
<evidence type="ECO:0000256" key="2">
    <source>
        <dbReference type="ARBA" id="ARBA00022741"/>
    </source>
</evidence>
<dbReference type="STRING" id="1537102.L1LFI0"/>
<dbReference type="RefSeq" id="XP_004833563.1">
    <property type="nucleotide sequence ID" value="XM_004833506.1"/>
</dbReference>
<keyword evidence="3 4" id="KW-0418">Kinase</keyword>
<dbReference type="EC" id="2.7.4.3" evidence="5"/>
<evidence type="ECO:0000256" key="4">
    <source>
        <dbReference type="RuleBase" id="RU003330"/>
    </source>
</evidence>
<dbReference type="PROSITE" id="PS00113">
    <property type="entry name" value="ADENYLATE_KINASE"/>
    <property type="match status" value="1"/>
</dbReference>
<dbReference type="EMBL" id="ACOU01000002">
    <property type="protein sequence ID" value="EKX74111.1"/>
    <property type="molecule type" value="Genomic_DNA"/>
</dbReference>
<evidence type="ECO:0000313" key="5">
    <source>
        <dbReference type="EMBL" id="EKX74111.1"/>
    </source>
</evidence>
<evidence type="ECO:0000313" key="6">
    <source>
        <dbReference type="Proteomes" id="UP000031512"/>
    </source>
</evidence>
<dbReference type="InterPro" id="IPR027417">
    <property type="entry name" value="P-loop_NTPase"/>
</dbReference>
<dbReference type="SUPFAM" id="SSF52540">
    <property type="entry name" value="P-loop containing nucleoside triphosphate hydrolases"/>
    <property type="match status" value="1"/>
</dbReference>
<comment type="caution">
    <text evidence="5">The sequence shown here is derived from an EMBL/GenBank/DDBJ whole genome shotgun (WGS) entry which is preliminary data.</text>
</comment>
<comment type="similarity">
    <text evidence="4">Belongs to the adenylate kinase family.</text>
</comment>
<dbReference type="InterPro" id="IPR000850">
    <property type="entry name" value="Adenylat/UMP-CMP_kin"/>
</dbReference>
<name>L1LFI0_THEEQ</name>